<protein>
    <submittedName>
        <fullName evidence="2">Uncharacterized protein</fullName>
    </submittedName>
</protein>
<sequence length="64" mass="7055">MFALPPNEPDVGDREPLDAGIDGLCEILDADREAVIESLADIIRRRAAFEEARRQFEKGGGRDA</sequence>
<keyword evidence="4" id="KW-1185">Reference proteome</keyword>
<dbReference type="Proteomes" id="UP000517759">
    <property type="component" value="Unassembled WGS sequence"/>
</dbReference>
<evidence type="ECO:0000313" key="2">
    <source>
        <dbReference type="EMBL" id="MBB3903974.1"/>
    </source>
</evidence>
<dbReference type="AlphaFoldDB" id="A0A7W6AMK0"/>
<gene>
    <name evidence="1" type="ORF">GCM10007884_07040</name>
    <name evidence="2" type="ORF">GGR33_003488</name>
</gene>
<proteinExistence type="predicted"/>
<reference evidence="1" key="1">
    <citation type="journal article" date="2014" name="Int. J. Syst. Evol. Microbiol.">
        <title>Complete genome of a new Firmicutes species belonging to the dominant human colonic microbiota ('Ruminococcus bicirculans') reveals two chromosomes and a selective capacity to utilize plant glucans.</title>
        <authorList>
            <consortium name="NISC Comparative Sequencing Program"/>
            <person name="Wegmann U."/>
            <person name="Louis P."/>
            <person name="Goesmann A."/>
            <person name="Henrissat B."/>
            <person name="Duncan S.H."/>
            <person name="Flint H.J."/>
        </authorList>
    </citation>
    <scope>NUCLEOTIDE SEQUENCE</scope>
    <source>
        <strain evidence="1">NBRC 107710</strain>
    </source>
</reference>
<reference evidence="1" key="4">
    <citation type="submission" date="2023-01" db="EMBL/GenBank/DDBJ databases">
        <title>Draft genome sequence of Methylobacterium brachythecii strain NBRC 107710.</title>
        <authorList>
            <person name="Sun Q."/>
            <person name="Mori K."/>
        </authorList>
    </citation>
    <scope>NUCLEOTIDE SEQUENCE</scope>
    <source>
        <strain evidence="1">NBRC 107710</strain>
    </source>
</reference>
<evidence type="ECO:0000313" key="1">
    <source>
        <dbReference type="EMBL" id="GLS42719.1"/>
    </source>
</evidence>
<organism evidence="2 3">
    <name type="scientific">Methylobacterium brachythecii</name>
    <dbReference type="NCBI Taxonomy" id="1176177"/>
    <lineage>
        <taxon>Bacteria</taxon>
        <taxon>Pseudomonadati</taxon>
        <taxon>Pseudomonadota</taxon>
        <taxon>Alphaproteobacteria</taxon>
        <taxon>Hyphomicrobiales</taxon>
        <taxon>Methylobacteriaceae</taxon>
        <taxon>Methylobacterium</taxon>
    </lineage>
</organism>
<comment type="caution">
    <text evidence="2">The sequence shown here is derived from an EMBL/GenBank/DDBJ whole genome shotgun (WGS) entry which is preliminary data.</text>
</comment>
<dbReference type="Proteomes" id="UP001156881">
    <property type="component" value="Unassembled WGS sequence"/>
</dbReference>
<reference evidence="4" key="2">
    <citation type="journal article" date="2019" name="Int. J. Syst. Evol. Microbiol.">
        <title>The Global Catalogue of Microorganisms (GCM) 10K type strain sequencing project: providing services to taxonomists for standard genome sequencing and annotation.</title>
        <authorList>
            <consortium name="The Broad Institute Genomics Platform"/>
            <consortium name="The Broad Institute Genome Sequencing Center for Infectious Disease"/>
            <person name="Wu L."/>
            <person name="Ma J."/>
        </authorList>
    </citation>
    <scope>NUCLEOTIDE SEQUENCE [LARGE SCALE GENOMIC DNA]</scope>
    <source>
        <strain evidence="4">NBRC 107710</strain>
    </source>
</reference>
<accession>A0A7W6AMK0</accession>
<name>A0A7W6AMK0_9HYPH</name>
<dbReference type="EMBL" id="BSPG01000002">
    <property type="protein sequence ID" value="GLS42719.1"/>
    <property type="molecule type" value="Genomic_DNA"/>
</dbReference>
<reference evidence="2 3" key="3">
    <citation type="submission" date="2020-08" db="EMBL/GenBank/DDBJ databases">
        <title>Genomic Encyclopedia of Type Strains, Phase IV (KMG-IV): sequencing the most valuable type-strain genomes for metagenomic binning, comparative biology and taxonomic classification.</title>
        <authorList>
            <person name="Goeker M."/>
        </authorList>
    </citation>
    <scope>NUCLEOTIDE SEQUENCE [LARGE SCALE GENOMIC DNA]</scope>
    <source>
        <strain evidence="2 3">DSM 24105</strain>
    </source>
</reference>
<evidence type="ECO:0000313" key="4">
    <source>
        <dbReference type="Proteomes" id="UP001156881"/>
    </source>
</evidence>
<evidence type="ECO:0000313" key="3">
    <source>
        <dbReference type="Proteomes" id="UP000517759"/>
    </source>
</evidence>
<dbReference type="EMBL" id="JACIDN010000006">
    <property type="protein sequence ID" value="MBB3903974.1"/>
    <property type="molecule type" value="Genomic_DNA"/>
</dbReference>
<dbReference type="RefSeq" id="WP_183507390.1">
    <property type="nucleotide sequence ID" value="NZ_BSPG01000002.1"/>
</dbReference>